<feature type="domain" description="Integrin beta subunit tail" evidence="6">
    <location>
        <begin position="232"/>
        <end position="311"/>
    </location>
</feature>
<dbReference type="PANTHER" id="PTHR10082">
    <property type="entry name" value="INTEGRIN BETA SUBUNIT"/>
    <property type="match status" value="1"/>
</dbReference>
<accession>A0A8W8IL36</accession>
<dbReference type="GO" id="GO:0005925">
    <property type="term" value="C:focal adhesion"/>
    <property type="evidence" value="ECO:0007669"/>
    <property type="project" value="TreeGrafter"/>
</dbReference>
<evidence type="ECO:0000256" key="1">
    <source>
        <dbReference type="ARBA" id="ARBA00022729"/>
    </source>
</evidence>
<dbReference type="GO" id="GO:0005178">
    <property type="term" value="F:integrin binding"/>
    <property type="evidence" value="ECO:0007669"/>
    <property type="project" value="TreeGrafter"/>
</dbReference>
<dbReference type="Pfam" id="PF07974">
    <property type="entry name" value="EGF_2"/>
    <property type="match status" value="1"/>
</dbReference>
<feature type="domain" description="Integrin beta subunit tail" evidence="6">
    <location>
        <begin position="358"/>
        <end position="449"/>
    </location>
</feature>
<evidence type="ECO:0000256" key="5">
    <source>
        <dbReference type="ARBA" id="ARBA00023180"/>
    </source>
</evidence>
<dbReference type="Gene3D" id="4.10.1240.30">
    <property type="match status" value="2"/>
</dbReference>
<dbReference type="InterPro" id="IPR057243">
    <property type="entry name" value="Integrin_I-EGF_CS"/>
</dbReference>
<sequence length="450" mass="48989">GNDIVQFIGRKGGETEHRVAIRVPGTYSRKKKVTAVFILPNMGKTEPVALTIDINCQNRVVSRKNPNKVKCKKLRRQQEIYFDVKIKYLEDMAPKQKKKYKLKVKIGKQKQILRIIAQGIEPCKCSTKKTKAPVCKWKNDLGSKGNDKCVCTNSNSPATTPTSVVEGTPPVGGPEFVGGGSGAVGGAIGGGIGGPVGGGMGQGFTITDEVLSQLPMGSPGSDIECESCKEMCPVYGQCVDCFVFSGSSMPNARCRQLCGGRRFAPTIRRVRGFPDEINKCSYTDEQGCKLKFQVIQDRVFEVSMKKDCGFSLCSNNTCPAPNGRICSGKGLCQCGVCACEPGYFGQSCEQCQNCNAKCYDLMPCVACMSFNVFKNFKNAEECRTNCAQYNIQTLETMSPPPPSASQGQMSLCQAFDSDKCFYTFQYTQTGNDVTQVKVLPQKICPEYGGK</sequence>
<dbReference type="GO" id="GO:0009986">
    <property type="term" value="C:cell surface"/>
    <property type="evidence" value="ECO:0007669"/>
    <property type="project" value="TreeGrafter"/>
</dbReference>
<keyword evidence="2" id="KW-0677">Repeat</keyword>
<evidence type="ECO:0000256" key="4">
    <source>
        <dbReference type="ARBA" id="ARBA00023157"/>
    </source>
</evidence>
<dbReference type="PROSITE" id="PS00243">
    <property type="entry name" value="I_EGF_1"/>
    <property type="match status" value="1"/>
</dbReference>
<keyword evidence="8" id="KW-1185">Reference proteome</keyword>
<dbReference type="PROSITE" id="PS52047">
    <property type="entry name" value="I_EGF_2"/>
    <property type="match status" value="1"/>
</dbReference>
<dbReference type="InterPro" id="IPR013111">
    <property type="entry name" value="EGF_extracell"/>
</dbReference>
<dbReference type="GO" id="GO:0016477">
    <property type="term" value="P:cell migration"/>
    <property type="evidence" value="ECO:0007669"/>
    <property type="project" value="TreeGrafter"/>
</dbReference>
<keyword evidence="5" id="KW-0325">Glycoprotein</keyword>
<name>A0A8W8IL36_MAGGI</name>
<evidence type="ECO:0000256" key="3">
    <source>
        <dbReference type="ARBA" id="ARBA00022989"/>
    </source>
</evidence>
<dbReference type="GO" id="GO:0033627">
    <property type="term" value="P:cell adhesion mediated by integrin"/>
    <property type="evidence" value="ECO:0007669"/>
    <property type="project" value="TreeGrafter"/>
</dbReference>
<evidence type="ECO:0000313" key="7">
    <source>
        <dbReference type="EnsemblMetazoa" id="G14619.18:cds"/>
    </source>
</evidence>
<protein>
    <recommendedName>
        <fullName evidence="6">Integrin beta subunit tail domain-containing protein</fullName>
    </recommendedName>
</protein>
<dbReference type="Gene3D" id="2.60.40.1510">
    <property type="entry name" value="ntegrin, alpha v. Chain A, domain 3"/>
    <property type="match status" value="1"/>
</dbReference>
<organism evidence="7 8">
    <name type="scientific">Magallana gigas</name>
    <name type="common">Pacific oyster</name>
    <name type="synonym">Crassostrea gigas</name>
    <dbReference type="NCBI Taxonomy" id="29159"/>
    <lineage>
        <taxon>Eukaryota</taxon>
        <taxon>Metazoa</taxon>
        <taxon>Spiralia</taxon>
        <taxon>Lophotrochozoa</taxon>
        <taxon>Mollusca</taxon>
        <taxon>Bivalvia</taxon>
        <taxon>Autobranchia</taxon>
        <taxon>Pteriomorphia</taxon>
        <taxon>Ostreida</taxon>
        <taxon>Ostreoidea</taxon>
        <taxon>Ostreidae</taxon>
        <taxon>Magallana</taxon>
    </lineage>
</organism>
<dbReference type="SMART" id="SM01242">
    <property type="entry name" value="Integrin_B_tail"/>
    <property type="match status" value="2"/>
</dbReference>
<dbReference type="AlphaFoldDB" id="A0A8W8IL36"/>
<dbReference type="GO" id="GO:0008305">
    <property type="term" value="C:integrin complex"/>
    <property type="evidence" value="ECO:0007669"/>
    <property type="project" value="TreeGrafter"/>
</dbReference>
<dbReference type="Gene3D" id="2.10.25.10">
    <property type="entry name" value="Laminin"/>
    <property type="match status" value="1"/>
</dbReference>
<keyword evidence="3" id="KW-1133">Transmembrane helix</keyword>
<keyword evidence="3" id="KW-0472">Membrane</keyword>
<dbReference type="Proteomes" id="UP000005408">
    <property type="component" value="Unassembled WGS sequence"/>
</dbReference>
<keyword evidence="4" id="KW-1015">Disulfide bond</keyword>
<keyword evidence="1" id="KW-0732">Signal</keyword>
<dbReference type="SUPFAM" id="SSF57196">
    <property type="entry name" value="EGF/Laminin"/>
    <property type="match status" value="1"/>
</dbReference>
<dbReference type="InterPro" id="IPR012896">
    <property type="entry name" value="Integrin_bsu_tail"/>
</dbReference>
<proteinExistence type="predicted"/>
<evidence type="ECO:0000259" key="6">
    <source>
        <dbReference type="SMART" id="SM01242"/>
    </source>
</evidence>
<dbReference type="SUPFAM" id="SSF69687">
    <property type="entry name" value="Integrin beta tail domain"/>
    <property type="match status" value="2"/>
</dbReference>
<dbReference type="Pfam" id="PF07965">
    <property type="entry name" value="Integrin_B_tail"/>
    <property type="match status" value="1"/>
</dbReference>
<dbReference type="GO" id="GO:0007160">
    <property type="term" value="P:cell-matrix adhesion"/>
    <property type="evidence" value="ECO:0007669"/>
    <property type="project" value="TreeGrafter"/>
</dbReference>
<dbReference type="GO" id="GO:0007229">
    <property type="term" value="P:integrin-mediated signaling pathway"/>
    <property type="evidence" value="ECO:0007669"/>
    <property type="project" value="TreeGrafter"/>
</dbReference>
<keyword evidence="3" id="KW-0812">Transmembrane</keyword>
<dbReference type="GO" id="GO:0098609">
    <property type="term" value="P:cell-cell adhesion"/>
    <property type="evidence" value="ECO:0007669"/>
    <property type="project" value="TreeGrafter"/>
</dbReference>
<evidence type="ECO:0000313" key="8">
    <source>
        <dbReference type="Proteomes" id="UP000005408"/>
    </source>
</evidence>
<dbReference type="InterPro" id="IPR036349">
    <property type="entry name" value="Integrin_bsu_tail_dom_sf"/>
</dbReference>
<reference evidence="7" key="1">
    <citation type="submission" date="2022-08" db="UniProtKB">
        <authorList>
            <consortium name="EnsemblMetazoa"/>
        </authorList>
    </citation>
    <scope>IDENTIFICATION</scope>
    <source>
        <strain evidence="7">05x7-T-G4-1.051#20</strain>
    </source>
</reference>
<dbReference type="InterPro" id="IPR015812">
    <property type="entry name" value="Integrin_bsu"/>
</dbReference>
<evidence type="ECO:0000256" key="2">
    <source>
        <dbReference type="ARBA" id="ARBA00022737"/>
    </source>
</evidence>
<dbReference type="EnsemblMetazoa" id="G14619.18">
    <property type="protein sequence ID" value="G14619.18:cds"/>
    <property type="gene ID" value="G14619"/>
</dbReference>
<dbReference type="PANTHER" id="PTHR10082:SF60">
    <property type="entry name" value="INTEGRIN BETA-PS"/>
    <property type="match status" value="1"/>
</dbReference>